<gene>
    <name evidence="2" type="ORF">VB774_17380</name>
</gene>
<reference evidence="2 3" key="1">
    <citation type="submission" date="2023-12" db="EMBL/GenBank/DDBJ databases">
        <title>Baltic Sea Cyanobacteria.</title>
        <authorList>
            <person name="Delbaje E."/>
            <person name="Fewer D.P."/>
            <person name="Shishido T.K."/>
        </authorList>
    </citation>
    <scope>NUCLEOTIDE SEQUENCE [LARGE SCALE GENOMIC DNA]</scope>
    <source>
        <strain evidence="2 3">UHCC 0370</strain>
    </source>
</reference>
<dbReference type="Proteomes" id="UP001301388">
    <property type="component" value="Unassembled WGS sequence"/>
</dbReference>
<proteinExistence type="predicted"/>
<evidence type="ECO:0000313" key="2">
    <source>
        <dbReference type="EMBL" id="MEA5479396.1"/>
    </source>
</evidence>
<sequence length="147" mass="16739">MTKAIHLELRYPNLAKTDYNVTSPKSQEYNCFAWAAGDQERWWQPTPEDQFYWVEGVPMEETLSAYIQAYQTLGYKPCENDSLEVGYSKIALYINDEGIPTHAARQLESGMWTSKIGALEDIQHELDGLTGEKYGKVGQVLKIPLSE</sequence>
<dbReference type="RefSeq" id="WP_323262633.1">
    <property type="nucleotide sequence ID" value="NZ_JAYGIE010000089.1"/>
</dbReference>
<feature type="domain" description="DUF7689" evidence="1">
    <location>
        <begin position="21"/>
        <end position="141"/>
    </location>
</feature>
<protein>
    <recommendedName>
        <fullName evidence="1">DUF7689 domain-containing protein</fullName>
    </recommendedName>
</protein>
<evidence type="ECO:0000259" key="1">
    <source>
        <dbReference type="Pfam" id="PF24738"/>
    </source>
</evidence>
<dbReference type="InterPro" id="IPR056106">
    <property type="entry name" value="DUF7689"/>
</dbReference>
<organism evidence="2 3">
    <name type="scientific">Pseudanabaena galeata UHCC 0370</name>
    <dbReference type="NCBI Taxonomy" id="3110310"/>
    <lineage>
        <taxon>Bacteria</taxon>
        <taxon>Bacillati</taxon>
        <taxon>Cyanobacteriota</taxon>
        <taxon>Cyanophyceae</taxon>
        <taxon>Pseudanabaenales</taxon>
        <taxon>Pseudanabaenaceae</taxon>
        <taxon>Pseudanabaena</taxon>
    </lineage>
</organism>
<evidence type="ECO:0000313" key="3">
    <source>
        <dbReference type="Proteomes" id="UP001301388"/>
    </source>
</evidence>
<accession>A0ABU5TM68</accession>
<name>A0ABU5TM68_9CYAN</name>
<dbReference type="EMBL" id="JAYGIE010000089">
    <property type="protein sequence ID" value="MEA5479396.1"/>
    <property type="molecule type" value="Genomic_DNA"/>
</dbReference>
<dbReference type="Pfam" id="PF24738">
    <property type="entry name" value="DUF7689"/>
    <property type="match status" value="1"/>
</dbReference>
<comment type="caution">
    <text evidence="2">The sequence shown here is derived from an EMBL/GenBank/DDBJ whole genome shotgun (WGS) entry which is preliminary data.</text>
</comment>
<keyword evidence="3" id="KW-1185">Reference proteome</keyword>